<sequence>MGDVTAAELWADRAAAAAALDLPNGRRGFALPARAEVQLARQNPAAGTTALRAAAEFRAARMPLNEATARLTAGTALSASGRHAEALAELEQVKPLAAACGTLALSELAEHEHHRIAAQAPPPTTGTTPGT</sequence>
<keyword evidence="2" id="KW-1185">Reference proteome</keyword>
<evidence type="ECO:0000313" key="1">
    <source>
        <dbReference type="EMBL" id="MDQ0935625.1"/>
    </source>
</evidence>
<comment type="caution">
    <text evidence="1">The sequence shown here is derived from an EMBL/GenBank/DDBJ whole genome shotgun (WGS) entry which is preliminary data.</text>
</comment>
<protein>
    <submittedName>
        <fullName evidence="1">Uncharacterized protein</fullName>
    </submittedName>
</protein>
<evidence type="ECO:0000313" key="2">
    <source>
        <dbReference type="Proteomes" id="UP001223072"/>
    </source>
</evidence>
<accession>A0ABU0RXK4</accession>
<proteinExistence type="predicted"/>
<dbReference type="Proteomes" id="UP001223072">
    <property type="component" value="Unassembled WGS sequence"/>
</dbReference>
<dbReference type="EMBL" id="JAUSZS010000007">
    <property type="protein sequence ID" value="MDQ0935625.1"/>
    <property type="molecule type" value="Genomic_DNA"/>
</dbReference>
<organism evidence="1 2">
    <name type="scientific">Streptomyces turgidiscabies</name>
    <dbReference type="NCBI Taxonomy" id="85558"/>
    <lineage>
        <taxon>Bacteria</taxon>
        <taxon>Bacillati</taxon>
        <taxon>Actinomycetota</taxon>
        <taxon>Actinomycetes</taxon>
        <taxon>Kitasatosporales</taxon>
        <taxon>Streptomycetaceae</taxon>
        <taxon>Streptomyces</taxon>
    </lineage>
</organism>
<dbReference type="RefSeq" id="WP_307629158.1">
    <property type="nucleotide sequence ID" value="NZ_JAUSZS010000007.1"/>
</dbReference>
<gene>
    <name evidence="1" type="ORF">QFZ49_005597</name>
</gene>
<reference evidence="1 2" key="1">
    <citation type="submission" date="2023-07" db="EMBL/GenBank/DDBJ databases">
        <title>Comparative genomics of wheat-associated soil bacteria to identify genetic determinants of phenazine resistance.</title>
        <authorList>
            <person name="Mouncey N."/>
        </authorList>
    </citation>
    <scope>NUCLEOTIDE SEQUENCE [LARGE SCALE GENOMIC DNA]</scope>
    <source>
        <strain evidence="1 2">W2I16</strain>
    </source>
</reference>
<name>A0ABU0RXK4_9ACTN</name>